<protein>
    <submittedName>
        <fullName evidence="8">Sulfite exporter TauE/SafE family protein</fullName>
    </submittedName>
</protein>
<dbReference type="KEGG" id="fcz:IMF26_09665"/>
<evidence type="ECO:0000256" key="6">
    <source>
        <dbReference type="SAM" id="Phobius"/>
    </source>
</evidence>
<evidence type="ECO:0000256" key="3">
    <source>
        <dbReference type="ARBA" id="ARBA00022692"/>
    </source>
</evidence>
<evidence type="ECO:0000256" key="2">
    <source>
        <dbReference type="ARBA" id="ARBA00006143"/>
    </source>
</evidence>
<feature type="transmembrane region" description="Helical" evidence="6">
    <location>
        <begin position="16"/>
        <end position="39"/>
    </location>
</feature>
<feature type="transmembrane region" description="Helical" evidence="6">
    <location>
        <begin position="205"/>
        <end position="228"/>
    </location>
</feature>
<dbReference type="InterPro" id="IPR051790">
    <property type="entry name" value="Cytochrome_c-biogenesis_DsbD"/>
</dbReference>
<reference evidence="8" key="2">
    <citation type="journal article" date="2023" name="Biology">
        <title>Prokaryotic Life Associated with Coal-Fire Gas Vents Revealed by Metagenomics.</title>
        <authorList>
            <person name="Kadnikov V.V."/>
            <person name="Mardanov A.V."/>
            <person name="Beletsky A.V."/>
            <person name="Karnachuk O.V."/>
            <person name="Ravin N.V."/>
        </authorList>
    </citation>
    <scope>NUCLEOTIDE SEQUENCE</scope>
    <source>
        <strain evidence="8">Bu02</strain>
    </source>
</reference>
<evidence type="ECO:0000256" key="5">
    <source>
        <dbReference type="ARBA" id="ARBA00023136"/>
    </source>
</evidence>
<evidence type="ECO:0000259" key="7">
    <source>
        <dbReference type="Pfam" id="PF02683"/>
    </source>
</evidence>
<comment type="similarity">
    <text evidence="2">Belongs to the DsbD family.</text>
</comment>
<feature type="domain" description="Cytochrome C biogenesis protein transmembrane" evidence="7">
    <location>
        <begin position="19"/>
        <end position="229"/>
    </location>
</feature>
<gene>
    <name evidence="8" type="ORF">IMF26_09665</name>
</gene>
<accession>A0AAT9LEM5</accession>
<feature type="transmembrane region" description="Helical" evidence="6">
    <location>
        <begin position="79"/>
        <end position="102"/>
    </location>
</feature>
<dbReference type="GO" id="GO:0017004">
    <property type="term" value="P:cytochrome complex assembly"/>
    <property type="evidence" value="ECO:0007669"/>
    <property type="project" value="InterPro"/>
</dbReference>
<evidence type="ECO:0000313" key="8">
    <source>
        <dbReference type="EMBL" id="QUL98280.1"/>
    </source>
</evidence>
<keyword evidence="3 6" id="KW-0812">Transmembrane</keyword>
<evidence type="ECO:0000256" key="4">
    <source>
        <dbReference type="ARBA" id="ARBA00022989"/>
    </source>
</evidence>
<dbReference type="GO" id="GO:0016020">
    <property type="term" value="C:membrane"/>
    <property type="evidence" value="ECO:0007669"/>
    <property type="project" value="UniProtKB-SubCell"/>
</dbReference>
<dbReference type="Pfam" id="PF02683">
    <property type="entry name" value="DsbD_TM"/>
    <property type="match status" value="1"/>
</dbReference>
<feature type="transmembrane region" description="Helical" evidence="6">
    <location>
        <begin position="174"/>
        <end position="193"/>
    </location>
</feature>
<comment type="subcellular location">
    <subcellularLocation>
        <location evidence="1">Membrane</location>
        <topology evidence="1">Multi-pass membrane protein</topology>
    </subcellularLocation>
</comment>
<keyword evidence="4 6" id="KW-1133">Transmembrane helix</keyword>
<reference evidence="8" key="1">
    <citation type="submission" date="2020-10" db="EMBL/GenBank/DDBJ databases">
        <authorList>
            <person name="Kadnikov V."/>
            <person name="Beletsky A.V."/>
            <person name="Mardanov A.V."/>
            <person name="Karnachuk O.V."/>
            <person name="Ravin N.V."/>
        </authorList>
    </citation>
    <scope>NUCLEOTIDE SEQUENCE</scope>
    <source>
        <strain evidence="8">Bu02</strain>
    </source>
</reference>
<evidence type="ECO:0000256" key="1">
    <source>
        <dbReference type="ARBA" id="ARBA00004141"/>
    </source>
</evidence>
<name>A0AAT9LEM5_9FIRM</name>
<dbReference type="AlphaFoldDB" id="A0AAT9LEM5"/>
<organism evidence="8">
    <name type="scientific">Candidatus Fermentithermobacillus carboniphilus</name>
    <dbReference type="NCBI Taxonomy" id="3085328"/>
    <lineage>
        <taxon>Bacteria</taxon>
        <taxon>Bacillati</taxon>
        <taxon>Bacillota</taxon>
        <taxon>Candidatus Fermentithermobacillia</taxon>
        <taxon>Candidatus Fermentithermobacillales</taxon>
        <taxon>Candidatus Fermentithermobacillaceae</taxon>
        <taxon>Candidatus Fermentithermobacillus</taxon>
    </lineage>
</organism>
<dbReference type="InterPro" id="IPR003834">
    <property type="entry name" value="Cyt_c_assmbl_TM_dom"/>
</dbReference>
<sequence length="232" mass="24242">MEHILGFLKDPFLGPIYALFLGILASLSPCALGAVPLLVGHMAGSRRTTRLKNAFLFILGMTGALTMAGAVAGTVGKSLILVAPWLRLLAGFLFILAGLSYLDVFSRPKTCTVDVSLGQGSRPEPDSPIRGVLESLGLGVMYGLSASPCATPVLLAILAVVATSGSAGHGMTLLFAYSLGQSFLVAVAGIFAVNFRRFLEGGKKVYVLGIVRKAGGLLVLAFGIYLLVRPYL</sequence>
<proteinExistence type="inferred from homology"/>
<feature type="transmembrane region" description="Helical" evidence="6">
    <location>
        <begin position="51"/>
        <end position="73"/>
    </location>
</feature>
<feature type="transmembrane region" description="Helical" evidence="6">
    <location>
        <begin position="140"/>
        <end position="162"/>
    </location>
</feature>
<keyword evidence="5 6" id="KW-0472">Membrane</keyword>
<dbReference type="PANTHER" id="PTHR31272">
    <property type="entry name" value="CYTOCHROME C-TYPE BIOGENESIS PROTEIN HI_1454-RELATED"/>
    <property type="match status" value="1"/>
</dbReference>
<dbReference type="PANTHER" id="PTHR31272:SF9">
    <property type="entry name" value="BLL1027 PROTEIN"/>
    <property type="match status" value="1"/>
</dbReference>
<dbReference type="EMBL" id="CP062796">
    <property type="protein sequence ID" value="QUL98280.1"/>
    <property type="molecule type" value="Genomic_DNA"/>
</dbReference>